<comment type="caution">
    <text evidence="2">The sequence shown here is derived from an EMBL/GenBank/DDBJ whole genome shotgun (WGS) entry which is preliminary data.</text>
</comment>
<feature type="region of interest" description="Disordered" evidence="1">
    <location>
        <begin position="145"/>
        <end position="167"/>
    </location>
</feature>
<keyword evidence="3" id="KW-1185">Reference proteome</keyword>
<sequence>MTEGEFADHNHISHLSTSVFGAIAEESFYRDYSVFGELQRFCQSKRKTNTCSFKFPTKLRITKLPLSLEKVYHNKKGDPQKDFLNCDGGWGRVKCDIIRDVVGNRAVKGLFWYPRLGWETLLFPLLTCGKVSLLNPTTGTRIDPNISKVTGEDSASPGCGEGSSKYA</sequence>
<proteinExistence type="predicted"/>
<reference evidence="2 3" key="1">
    <citation type="journal article" date="2019" name="Sci. Rep.">
        <title>Orb-weaving spider Araneus ventricosus genome elucidates the spidroin gene catalogue.</title>
        <authorList>
            <person name="Kono N."/>
            <person name="Nakamura H."/>
            <person name="Ohtoshi R."/>
            <person name="Moran D.A.P."/>
            <person name="Shinohara A."/>
            <person name="Yoshida Y."/>
            <person name="Fujiwara M."/>
            <person name="Mori M."/>
            <person name="Tomita M."/>
            <person name="Arakawa K."/>
        </authorList>
    </citation>
    <scope>NUCLEOTIDE SEQUENCE [LARGE SCALE GENOMIC DNA]</scope>
</reference>
<gene>
    <name evidence="2" type="ORF">AVEN_231116_1</name>
</gene>
<organism evidence="2 3">
    <name type="scientific">Araneus ventricosus</name>
    <name type="common">Orbweaver spider</name>
    <name type="synonym">Epeira ventricosa</name>
    <dbReference type="NCBI Taxonomy" id="182803"/>
    <lineage>
        <taxon>Eukaryota</taxon>
        <taxon>Metazoa</taxon>
        <taxon>Ecdysozoa</taxon>
        <taxon>Arthropoda</taxon>
        <taxon>Chelicerata</taxon>
        <taxon>Arachnida</taxon>
        <taxon>Araneae</taxon>
        <taxon>Araneomorphae</taxon>
        <taxon>Entelegynae</taxon>
        <taxon>Araneoidea</taxon>
        <taxon>Araneidae</taxon>
        <taxon>Araneus</taxon>
    </lineage>
</organism>
<protein>
    <submittedName>
        <fullName evidence="2">Uncharacterized protein</fullName>
    </submittedName>
</protein>
<dbReference type="Proteomes" id="UP000499080">
    <property type="component" value="Unassembled WGS sequence"/>
</dbReference>
<dbReference type="EMBL" id="BGPR01003221">
    <property type="protein sequence ID" value="GBM85296.1"/>
    <property type="molecule type" value="Genomic_DNA"/>
</dbReference>
<dbReference type="AlphaFoldDB" id="A0A4Y2J7V5"/>
<accession>A0A4Y2J7V5</accession>
<evidence type="ECO:0000313" key="3">
    <source>
        <dbReference type="Proteomes" id="UP000499080"/>
    </source>
</evidence>
<evidence type="ECO:0000256" key="1">
    <source>
        <dbReference type="SAM" id="MobiDB-lite"/>
    </source>
</evidence>
<name>A0A4Y2J7V5_ARAVE</name>
<evidence type="ECO:0000313" key="2">
    <source>
        <dbReference type="EMBL" id="GBM85296.1"/>
    </source>
</evidence>